<feature type="transmembrane region" description="Helical" evidence="1">
    <location>
        <begin position="113"/>
        <end position="130"/>
    </location>
</feature>
<dbReference type="EMBL" id="FXTT01000002">
    <property type="protein sequence ID" value="SMP19136.1"/>
    <property type="molecule type" value="Genomic_DNA"/>
</dbReference>
<keyword evidence="1" id="KW-1133">Transmembrane helix</keyword>
<evidence type="ECO:0008006" key="4">
    <source>
        <dbReference type="Google" id="ProtNLM"/>
    </source>
</evidence>
<organism evidence="2 3">
    <name type="scientific">Roseibium denhamense</name>
    <dbReference type="NCBI Taxonomy" id="76305"/>
    <lineage>
        <taxon>Bacteria</taxon>
        <taxon>Pseudomonadati</taxon>
        <taxon>Pseudomonadota</taxon>
        <taxon>Alphaproteobacteria</taxon>
        <taxon>Hyphomicrobiales</taxon>
        <taxon>Stappiaceae</taxon>
        <taxon>Roseibium</taxon>
    </lineage>
</organism>
<keyword evidence="1" id="KW-0472">Membrane</keyword>
<sequence>MITSFQDLLDSRPPWSTVLIWYLRVIAIILMAGGVIYWARIVGIVEWRGLWFWDMPVSMQGAIVFFAVLDLVAAIGLWLTVTWGTVMWIFRCFCQIVMHTVFSDLYGRRPYEIAFYLLTIAIFVFLTYLMEKENKAQSGARSD</sequence>
<dbReference type="InterPro" id="IPR046161">
    <property type="entry name" value="DUF6163"/>
</dbReference>
<gene>
    <name evidence="2" type="ORF">SAMN06265374_2008</name>
</gene>
<feature type="transmembrane region" description="Helical" evidence="1">
    <location>
        <begin position="21"/>
        <end position="39"/>
    </location>
</feature>
<evidence type="ECO:0000256" key="1">
    <source>
        <dbReference type="SAM" id="Phobius"/>
    </source>
</evidence>
<reference evidence="2 3" key="1">
    <citation type="submission" date="2017-05" db="EMBL/GenBank/DDBJ databases">
        <authorList>
            <person name="Varghese N."/>
            <person name="Submissions S."/>
        </authorList>
    </citation>
    <scope>NUCLEOTIDE SEQUENCE [LARGE SCALE GENOMIC DNA]</scope>
    <source>
        <strain evidence="2 3">DSM 15949</strain>
    </source>
</reference>
<dbReference type="Pfam" id="PF19660">
    <property type="entry name" value="DUF6163"/>
    <property type="match status" value="1"/>
</dbReference>
<feature type="transmembrane region" description="Helical" evidence="1">
    <location>
        <begin position="88"/>
        <end position="107"/>
    </location>
</feature>
<evidence type="ECO:0000313" key="2">
    <source>
        <dbReference type="EMBL" id="SMP19136.1"/>
    </source>
</evidence>
<evidence type="ECO:0000313" key="3">
    <source>
        <dbReference type="Proteomes" id="UP001157914"/>
    </source>
</evidence>
<dbReference type="RefSeq" id="WP_155189918.1">
    <property type="nucleotide sequence ID" value="NZ_BAAAEA010000003.1"/>
</dbReference>
<keyword evidence="3" id="KW-1185">Reference proteome</keyword>
<keyword evidence="1" id="KW-0812">Transmembrane</keyword>
<dbReference type="Proteomes" id="UP001157914">
    <property type="component" value="Unassembled WGS sequence"/>
</dbReference>
<proteinExistence type="predicted"/>
<name>A0ABY1NVA6_9HYPH</name>
<accession>A0ABY1NVA6</accession>
<feature type="transmembrane region" description="Helical" evidence="1">
    <location>
        <begin position="59"/>
        <end position="81"/>
    </location>
</feature>
<comment type="caution">
    <text evidence="2">The sequence shown here is derived from an EMBL/GenBank/DDBJ whole genome shotgun (WGS) entry which is preliminary data.</text>
</comment>
<protein>
    <recommendedName>
        <fullName evidence="4">DoxX family protein</fullName>
    </recommendedName>
</protein>